<feature type="domain" description="Complex 1 LYR protein" evidence="3">
    <location>
        <begin position="10"/>
        <end position="81"/>
    </location>
</feature>
<proteinExistence type="predicted"/>
<gene>
    <name evidence="4" type="ORF">P43SY_003759</name>
</gene>
<dbReference type="EMBL" id="JAKCXM010000446">
    <property type="protein sequence ID" value="KAJ0393962.1"/>
    <property type="molecule type" value="Genomic_DNA"/>
</dbReference>
<name>A0AAD5LCM9_PYTIN</name>
<evidence type="ECO:0000313" key="4">
    <source>
        <dbReference type="EMBL" id="KAJ0393962.1"/>
    </source>
</evidence>
<comment type="subcellular location">
    <subcellularLocation>
        <location evidence="1">Mitochondrion</location>
    </subcellularLocation>
</comment>
<evidence type="ECO:0000259" key="3">
    <source>
        <dbReference type="Pfam" id="PF05347"/>
    </source>
</evidence>
<evidence type="ECO:0000256" key="2">
    <source>
        <dbReference type="ARBA" id="ARBA00023128"/>
    </source>
</evidence>
<dbReference type="GO" id="GO:0005739">
    <property type="term" value="C:mitochondrion"/>
    <property type="evidence" value="ECO:0007669"/>
    <property type="project" value="UniProtKB-SubCell"/>
</dbReference>
<evidence type="ECO:0000313" key="5">
    <source>
        <dbReference type="Proteomes" id="UP001209570"/>
    </source>
</evidence>
<keyword evidence="5" id="KW-1185">Reference proteome</keyword>
<organism evidence="4 5">
    <name type="scientific">Pythium insidiosum</name>
    <name type="common">Pythiosis disease agent</name>
    <dbReference type="NCBI Taxonomy" id="114742"/>
    <lineage>
        <taxon>Eukaryota</taxon>
        <taxon>Sar</taxon>
        <taxon>Stramenopiles</taxon>
        <taxon>Oomycota</taxon>
        <taxon>Peronosporomycetes</taxon>
        <taxon>Pythiales</taxon>
        <taxon>Pythiaceae</taxon>
        <taxon>Pythium</taxon>
    </lineage>
</organism>
<comment type="caution">
    <text evidence="4">The sequence shown here is derived from an EMBL/GenBank/DDBJ whole genome shotgun (WGS) entry which is preliminary data.</text>
</comment>
<reference evidence="4" key="1">
    <citation type="submission" date="2021-12" db="EMBL/GenBank/DDBJ databases">
        <title>Prjna785345.</title>
        <authorList>
            <person name="Rujirawat T."/>
            <person name="Krajaejun T."/>
        </authorList>
    </citation>
    <scope>NUCLEOTIDE SEQUENCE</scope>
    <source>
        <strain evidence="4">Pi057C3</strain>
    </source>
</reference>
<dbReference type="Pfam" id="PF05347">
    <property type="entry name" value="Complex1_LYR"/>
    <property type="match status" value="1"/>
</dbReference>
<keyword evidence="2" id="KW-0496">Mitochondrion</keyword>
<dbReference type="GO" id="GO:0034553">
    <property type="term" value="P:mitochondrial respiratory chain complex II assembly"/>
    <property type="evidence" value="ECO:0007669"/>
    <property type="project" value="TreeGrafter"/>
</dbReference>
<protein>
    <recommendedName>
        <fullName evidence="3">Complex 1 LYR protein domain-containing protein</fullName>
    </recommendedName>
</protein>
<sequence length="96" mass="11093">MARHSGLQLQVLTLFRSALRIAKRKDDALALEQGLKSAAYRHGPSYRFVRERFREDALSVSRSNFAMIEHLLRKGQRDLKMLERMKSASFANVSRT</sequence>
<dbReference type="PANTHER" id="PTHR13675">
    <property type="entry name" value="LYR MOTIF-CONTAINING PROTEIN 2"/>
    <property type="match status" value="1"/>
</dbReference>
<dbReference type="PANTHER" id="PTHR13675:SF1">
    <property type="entry name" value="SUCCINATE DEHYDROGENASE ASSEMBLY FACTOR 1, MITOCHONDRIAL"/>
    <property type="match status" value="1"/>
</dbReference>
<accession>A0AAD5LCM9</accession>
<evidence type="ECO:0000256" key="1">
    <source>
        <dbReference type="ARBA" id="ARBA00004173"/>
    </source>
</evidence>
<dbReference type="Proteomes" id="UP001209570">
    <property type="component" value="Unassembled WGS sequence"/>
</dbReference>
<dbReference type="AlphaFoldDB" id="A0AAD5LCM9"/>
<dbReference type="InterPro" id="IPR008011">
    <property type="entry name" value="Complex1_LYR_dom"/>
</dbReference>